<feature type="compositionally biased region" description="Basic residues" evidence="1">
    <location>
        <begin position="337"/>
        <end position="347"/>
    </location>
</feature>
<evidence type="ECO:0000256" key="1">
    <source>
        <dbReference type="SAM" id="MobiDB-lite"/>
    </source>
</evidence>
<evidence type="ECO:0000313" key="2">
    <source>
        <dbReference type="EMBL" id="KAH7982944.1"/>
    </source>
</evidence>
<reference evidence="2" key="2">
    <citation type="submission" date="2021-09" db="EMBL/GenBank/DDBJ databases">
        <authorList>
            <person name="Jia N."/>
            <person name="Wang J."/>
            <person name="Shi W."/>
            <person name="Du L."/>
            <person name="Sun Y."/>
            <person name="Zhan W."/>
            <person name="Jiang J."/>
            <person name="Wang Q."/>
            <person name="Zhang B."/>
            <person name="Ji P."/>
            <person name="Sakyi L.B."/>
            <person name="Cui X."/>
            <person name="Yuan T."/>
            <person name="Jiang B."/>
            <person name="Yang W."/>
            <person name="Lam T.T.-Y."/>
            <person name="Chang Q."/>
            <person name="Ding S."/>
            <person name="Wang X."/>
            <person name="Zhu J."/>
            <person name="Ruan X."/>
            <person name="Zhao L."/>
            <person name="Wei J."/>
            <person name="Que T."/>
            <person name="Du C."/>
            <person name="Cheng J."/>
            <person name="Dai P."/>
            <person name="Han X."/>
            <person name="Huang E."/>
            <person name="Gao Y."/>
            <person name="Liu J."/>
            <person name="Shao H."/>
            <person name="Ye R."/>
            <person name="Li L."/>
            <person name="Wei W."/>
            <person name="Wang X."/>
            <person name="Wang C."/>
            <person name="Huo Q."/>
            <person name="Li W."/>
            <person name="Guo W."/>
            <person name="Chen H."/>
            <person name="Chen S."/>
            <person name="Zhou L."/>
            <person name="Zhou L."/>
            <person name="Ni X."/>
            <person name="Tian J."/>
            <person name="Zhou Y."/>
            <person name="Sheng Y."/>
            <person name="Liu T."/>
            <person name="Pan Y."/>
            <person name="Xia L."/>
            <person name="Li J."/>
            <person name="Zhao F."/>
            <person name="Cao W."/>
        </authorList>
    </citation>
    <scope>NUCLEOTIDE SEQUENCE</scope>
    <source>
        <strain evidence="2">Rsan-2018</strain>
        <tissue evidence="2">Larvae</tissue>
    </source>
</reference>
<feature type="region of interest" description="Disordered" evidence="1">
    <location>
        <begin position="280"/>
        <end position="435"/>
    </location>
</feature>
<dbReference type="AlphaFoldDB" id="A0A9D4QHC0"/>
<feature type="region of interest" description="Disordered" evidence="1">
    <location>
        <begin position="132"/>
        <end position="161"/>
    </location>
</feature>
<gene>
    <name evidence="2" type="ORF">HPB52_008328</name>
</gene>
<comment type="caution">
    <text evidence="2">The sequence shown here is derived from an EMBL/GenBank/DDBJ whole genome shotgun (WGS) entry which is preliminary data.</text>
</comment>
<organism evidence="2 3">
    <name type="scientific">Rhipicephalus sanguineus</name>
    <name type="common">Brown dog tick</name>
    <name type="synonym">Ixodes sanguineus</name>
    <dbReference type="NCBI Taxonomy" id="34632"/>
    <lineage>
        <taxon>Eukaryota</taxon>
        <taxon>Metazoa</taxon>
        <taxon>Ecdysozoa</taxon>
        <taxon>Arthropoda</taxon>
        <taxon>Chelicerata</taxon>
        <taxon>Arachnida</taxon>
        <taxon>Acari</taxon>
        <taxon>Parasitiformes</taxon>
        <taxon>Ixodida</taxon>
        <taxon>Ixodoidea</taxon>
        <taxon>Ixodidae</taxon>
        <taxon>Rhipicephalinae</taxon>
        <taxon>Rhipicephalus</taxon>
        <taxon>Rhipicephalus</taxon>
    </lineage>
</organism>
<dbReference type="VEuPathDB" id="VectorBase:RSAN_026915"/>
<reference evidence="2" key="1">
    <citation type="journal article" date="2020" name="Cell">
        <title>Large-Scale Comparative Analyses of Tick Genomes Elucidate Their Genetic Diversity and Vector Capacities.</title>
        <authorList>
            <consortium name="Tick Genome and Microbiome Consortium (TIGMIC)"/>
            <person name="Jia N."/>
            <person name="Wang J."/>
            <person name="Shi W."/>
            <person name="Du L."/>
            <person name="Sun Y."/>
            <person name="Zhan W."/>
            <person name="Jiang J.F."/>
            <person name="Wang Q."/>
            <person name="Zhang B."/>
            <person name="Ji P."/>
            <person name="Bell-Sakyi L."/>
            <person name="Cui X.M."/>
            <person name="Yuan T.T."/>
            <person name="Jiang B.G."/>
            <person name="Yang W.F."/>
            <person name="Lam T.T."/>
            <person name="Chang Q.C."/>
            <person name="Ding S.J."/>
            <person name="Wang X.J."/>
            <person name="Zhu J.G."/>
            <person name="Ruan X.D."/>
            <person name="Zhao L."/>
            <person name="Wei J.T."/>
            <person name="Ye R.Z."/>
            <person name="Que T.C."/>
            <person name="Du C.H."/>
            <person name="Zhou Y.H."/>
            <person name="Cheng J.X."/>
            <person name="Dai P.F."/>
            <person name="Guo W.B."/>
            <person name="Han X.H."/>
            <person name="Huang E.J."/>
            <person name="Li L.F."/>
            <person name="Wei W."/>
            <person name="Gao Y.C."/>
            <person name="Liu J.Z."/>
            <person name="Shao H.Z."/>
            <person name="Wang X."/>
            <person name="Wang C.C."/>
            <person name="Yang T.C."/>
            <person name="Huo Q.B."/>
            <person name="Li W."/>
            <person name="Chen H.Y."/>
            <person name="Chen S.E."/>
            <person name="Zhou L.G."/>
            <person name="Ni X.B."/>
            <person name="Tian J.H."/>
            <person name="Sheng Y."/>
            <person name="Liu T."/>
            <person name="Pan Y.S."/>
            <person name="Xia L.Y."/>
            <person name="Li J."/>
            <person name="Zhao F."/>
            <person name="Cao W.C."/>
        </authorList>
    </citation>
    <scope>NUCLEOTIDE SEQUENCE</scope>
    <source>
        <strain evidence="2">Rsan-2018</strain>
    </source>
</reference>
<sequence length="435" mass="49769">MRMLQLMEIGTDNERICQIREKYRDCLETSSRETSCDFKSHALSRLHTLTALLGRDYGIVCELSGESGQSERGDRRLRHQSCHEKGFLKAIEKCDHVFEDDAVLLKENVFGMAPVRSSFLLRAKAMPWMSDPGEIRRHREPKPAPPPENPSPSGYSYDDQTNRRGLKVRRLRFRMAKVKLSAECSPATAWAVELTCTKDFESDMKALSQLNEPSKAVKKSCRTILRYYHCLTPVTESASCQKNPEFIKHLEYFPKAITARYKEVCLRELEISPSLFKEKETTENPFYPPLRKMPLEPRIPQAEDYPRSHDDDDSSASERKRPEPRRDNDDHPSRDSRRGKHARKGGAHHGGGGYDERSSNNAEERGRNSGEGNVRKGGFKGSRGEGRRNRPNNWGAKRDDLDKNDGYPADPNDGFLEDSEPEGMNQRKKKLNEQL</sequence>
<protein>
    <submittedName>
        <fullName evidence="2">Uncharacterized protein</fullName>
    </submittedName>
</protein>
<feature type="compositionally biased region" description="Basic and acidic residues" evidence="1">
    <location>
        <begin position="304"/>
        <end position="336"/>
    </location>
</feature>
<feature type="compositionally biased region" description="Basic and acidic residues" evidence="1">
    <location>
        <begin position="354"/>
        <end position="368"/>
    </location>
</feature>
<evidence type="ECO:0000313" key="3">
    <source>
        <dbReference type="Proteomes" id="UP000821837"/>
    </source>
</evidence>
<name>A0A9D4QHC0_RHISA</name>
<dbReference type="EMBL" id="JABSTV010001245">
    <property type="protein sequence ID" value="KAH7982944.1"/>
    <property type="molecule type" value="Genomic_DNA"/>
</dbReference>
<feature type="compositionally biased region" description="Basic and acidic residues" evidence="1">
    <location>
        <begin position="396"/>
        <end position="405"/>
    </location>
</feature>
<keyword evidence="3" id="KW-1185">Reference proteome</keyword>
<proteinExistence type="predicted"/>
<accession>A0A9D4QHC0</accession>
<feature type="compositionally biased region" description="Basic residues" evidence="1">
    <location>
        <begin position="426"/>
        <end position="435"/>
    </location>
</feature>
<dbReference type="Proteomes" id="UP000821837">
    <property type="component" value="Chromosome 1"/>
</dbReference>